<accession>A0ABW2Q7Y6</accession>
<reference evidence="2" key="1">
    <citation type="journal article" date="2019" name="Int. J. Syst. Evol. Microbiol.">
        <title>The Global Catalogue of Microorganisms (GCM) 10K type strain sequencing project: providing services to taxonomists for standard genome sequencing and annotation.</title>
        <authorList>
            <consortium name="The Broad Institute Genomics Platform"/>
            <consortium name="The Broad Institute Genome Sequencing Center for Infectious Disease"/>
            <person name="Wu L."/>
            <person name="Ma J."/>
        </authorList>
    </citation>
    <scope>NUCLEOTIDE SEQUENCE [LARGE SCALE GENOMIC DNA]</scope>
    <source>
        <strain evidence="2">JCM 1490</strain>
    </source>
</reference>
<dbReference type="InterPro" id="IPR008772">
    <property type="entry name" value="Phosphonate_metab_PhnH"/>
</dbReference>
<name>A0ABW2Q7Y6_9MICO</name>
<dbReference type="EMBL" id="JBHTCQ010000001">
    <property type="protein sequence ID" value="MFC7403523.1"/>
    <property type="molecule type" value="Genomic_DNA"/>
</dbReference>
<dbReference type="Proteomes" id="UP001596455">
    <property type="component" value="Unassembled WGS sequence"/>
</dbReference>
<sequence>MTTTVSAAPATRTLAAFTPAQAQRTYRAALEAMARPGDVQHLPDVEALEGRPAAAALLLALADLMSPVAGLDDADAALTAEVARITGAPLVPLAQARMVLSTRPPAPRRLLELPPGSAWLPEHGALLAQQVTALGERATDGPCLLLSGPGVDGVRELRVDGLTAEALADRDERCRDFPAGVDLVLVAPDGAVAALPRTTRIEVTS</sequence>
<organism evidence="1 2">
    <name type="scientific">Georgenia alba</name>
    <dbReference type="NCBI Taxonomy" id="2233858"/>
    <lineage>
        <taxon>Bacteria</taxon>
        <taxon>Bacillati</taxon>
        <taxon>Actinomycetota</taxon>
        <taxon>Actinomycetes</taxon>
        <taxon>Micrococcales</taxon>
        <taxon>Bogoriellaceae</taxon>
        <taxon>Georgenia</taxon>
    </lineage>
</organism>
<dbReference type="SUPFAM" id="SSF159709">
    <property type="entry name" value="PhnH-like"/>
    <property type="match status" value="1"/>
</dbReference>
<dbReference type="InterPro" id="IPR038058">
    <property type="entry name" value="PhnH-like_sp"/>
</dbReference>
<dbReference type="NCBIfam" id="TIGR03292">
    <property type="entry name" value="PhnH_redo"/>
    <property type="match status" value="1"/>
</dbReference>
<dbReference type="Pfam" id="PF05845">
    <property type="entry name" value="PhnH"/>
    <property type="match status" value="1"/>
</dbReference>
<dbReference type="Gene3D" id="3.40.50.11310">
    <property type="entry name" value="Bacterial phosphonate metabolism protein PhnH"/>
    <property type="match status" value="1"/>
</dbReference>
<keyword evidence="2" id="KW-1185">Reference proteome</keyword>
<dbReference type="RefSeq" id="WP_382390064.1">
    <property type="nucleotide sequence ID" value="NZ_JBHTCQ010000001.1"/>
</dbReference>
<keyword evidence="1" id="KW-0456">Lyase</keyword>
<proteinExistence type="predicted"/>
<dbReference type="GO" id="GO:0016829">
    <property type="term" value="F:lyase activity"/>
    <property type="evidence" value="ECO:0007669"/>
    <property type="project" value="UniProtKB-KW"/>
</dbReference>
<evidence type="ECO:0000313" key="1">
    <source>
        <dbReference type="EMBL" id="MFC7403523.1"/>
    </source>
</evidence>
<gene>
    <name evidence="1" type="primary">phnH</name>
    <name evidence="1" type="ORF">ACFQQL_00270</name>
</gene>
<protein>
    <submittedName>
        <fullName evidence="1">Phosphonate C-P lyase system protein PhnH</fullName>
    </submittedName>
</protein>
<comment type="caution">
    <text evidence="1">The sequence shown here is derived from an EMBL/GenBank/DDBJ whole genome shotgun (WGS) entry which is preliminary data.</text>
</comment>
<evidence type="ECO:0000313" key="2">
    <source>
        <dbReference type="Proteomes" id="UP001596455"/>
    </source>
</evidence>